<dbReference type="PANTHER" id="PTHR11766:SF0">
    <property type="entry name" value="TYROSINE--TRNA LIGASE, MITOCHONDRIAL"/>
    <property type="match status" value="1"/>
</dbReference>
<evidence type="ECO:0000256" key="8">
    <source>
        <dbReference type="ARBA" id="ARBA00048248"/>
    </source>
</evidence>
<evidence type="ECO:0000256" key="1">
    <source>
        <dbReference type="ARBA" id="ARBA00013160"/>
    </source>
</evidence>
<dbReference type="SUPFAM" id="SSF52374">
    <property type="entry name" value="Nucleotidylyl transferase"/>
    <property type="match status" value="1"/>
</dbReference>
<keyword evidence="5 10" id="KW-0648">Protein biosynthesis</keyword>
<dbReference type="HAMAP" id="MF_02006">
    <property type="entry name" value="Tyr_tRNA_synth_type1"/>
    <property type="match status" value="1"/>
</dbReference>
<name>A0A4S4KJL9_9APHY</name>
<feature type="region of interest" description="Disordered" evidence="11">
    <location>
        <begin position="1"/>
        <end position="22"/>
    </location>
</feature>
<dbReference type="InterPro" id="IPR002305">
    <property type="entry name" value="aa-tRNA-synth_Ic"/>
</dbReference>
<comment type="caution">
    <text evidence="12">The sequence shown here is derived from an EMBL/GenBank/DDBJ whole genome shotgun (WGS) entry which is preliminary data.</text>
</comment>
<evidence type="ECO:0000256" key="2">
    <source>
        <dbReference type="ARBA" id="ARBA00022598"/>
    </source>
</evidence>
<dbReference type="Gene3D" id="3.10.290.10">
    <property type="entry name" value="RNA-binding S4 domain"/>
    <property type="match status" value="1"/>
</dbReference>
<dbReference type="EMBL" id="SGPJ01000121">
    <property type="protein sequence ID" value="THG98403.1"/>
    <property type="molecule type" value="Genomic_DNA"/>
</dbReference>
<proteinExistence type="inferred from homology"/>
<dbReference type="GO" id="GO:0003723">
    <property type="term" value="F:RNA binding"/>
    <property type="evidence" value="ECO:0007669"/>
    <property type="project" value="UniProtKB-KW"/>
</dbReference>
<dbReference type="Pfam" id="PF00579">
    <property type="entry name" value="tRNA-synt_1b"/>
    <property type="match status" value="1"/>
</dbReference>
<keyword evidence="4 10" id="KW-0067">ATP-binding</keyword>
<dbReference type="EC" id="6.1.1.1" evidence="1 10"/>
<dbReference type="PROSITE" id="PS50889">
    <property type="entry name" value="S4"/>
    <property type="match status" value="1"/>
</dbReference>
<dbReference type="PROSITE" id="PS00178">
    <property type="entry name" value="AA_TRNA_LIGASE_I"/>
    <property type="match status" value="1"/>
</dbReference>
<dbReference type="InterPro" id="IPR001412">
    <property type="entry name" value="aa-tRNA-synth_I_CS"/>
</dbReference>
<dbReference type="Gene3D" id="3.40.50.620">
    <property type="entry name" value="HUPs"/>
    <property type="match status" value="1"/>
</dbReference>
<dbReference type="InterPro" id="IPR002307">
    <property type="entry name" value="Tyr-tRNA-ligase"/>
</dbReference>
<dbReference type="PRINTS" id="PR01040">
    <property type="entry name" value="TRNASYNTHTYR"/>
</dbReference>
<dbReference type="InterPro" id="IPR036986">
    <property type="entry name" value="S4_RNA-bd_sf"/>
</dbReference>
<dbReference type="PANTHER" id="PTHR11766">
    <property type="entry name" value="TYROSYL-TRNA SYNTHETASE"/>
    <property type="match status" value="1"/>
</dbReference>
<evidence type="ECO:0000256" key="7">
    <source>
        <dbReference type="ARBA" id="ARBA00033323"/>
    </source>
</evidence>
<evidence type="ECO:0000256" key="6">
    <source>
        <dbReference type="ARBA" id="ARBA00023146"/>
    </source>
</evidence>
<dbReference type="InterPro" id="IPR014729">
    <property type="entry name" value="Rossmann-like_a/b/a_fold"/>
</dbReference>
<keyword evidence="9" id="KW-0694">RNA-binding</keyword>
<dbReference type="GO" id="GO:0005524">
    <property type="term" value="F:ATP binding"/>
    <property type="evidence" value="ECO:0007669"/>
    <property type="project" value="UniProtKB-KW"/>
</dbReference>
<dbReference type="GO" id="GO:0005829">
    <property type="term" value="C:cytosol"/>
    <property type="evidence" value="ECO:0007669"/>
    <property type="project" value="TreeGrafter"/>
</dbReference>
<reference evidence="12 13" key="1">
    <citation type="submission" date="2019-02" db="EMBL/GenBank/DDBJ databases">
        <title>Genome sequencing of the rare red list fungi Phlebia centrifuga.</title>
        <authorList>
            <person name="Buettner E."/>
            <person name="Kellner H."/>
        </authorList>
    </citation>
    <scope>NUCLEOTIDE SEQUENCE [LARGE SCALE GENOMIC DNA]</scope>
    <source>
        <strain evidence="12 13">DSM 108282</strain>
    </source>
</reference>
<keyword evidence="13" id="KW-1185">Reference proteome</keyword>
<evidence type="ECO:0000256" key="11">
    <source>
        <dbReference type="SAM" id="MobiDB-lite"/>
    </source>
</evidence>
<sequence length="572" mass="62387">MVNTFNSPNYHTSTAPVMANTQDLPPTYDAAVTSEVHSSGPFVPAGTGDVKDVKVPMPTPDANASSPGAGPTPLSPPSMPPTTVYNYVNPVTHEVVTSLLPPDHPRMVCLQQGHDPHSKFGFLDVLSDLEIRGLISQVSSPESLRKAIKQRQVVYLGVDPTAKYLHVGHLLPLLCLFHFQVRGHGIIPLIGGATGLVGDPSGRNTERPLSEASIVANNVEHLASGLNRFFEGAVQYASKRLPASTRAISPPEIQNNLNWFRNMGLLEFLRTVGVNSRVNSMITRERHGIAIVQIRLNSQQGISFTEFTYQLLQAYDFYTLHKDHSCTIQLGGSDQWGNILAGIDLINKLNPDVASDGSHIDKVFGITMPLLTTPSGEKFGKSAGNAVALDDSITSVFDFYQFFLRVPDSHVGQYLKMFTLLPVAEVENVLGQHQQNPEARAAQRLLSTEVTELVHGEEAVSRAQAASKVLYERDLAEVKATDIIMALKGDPRLQFCEESELLDAPVAKLAGSVLCIYPVTAAARQLVAAKGLYVNNVPVQDYQQKLRREDLLDGRLVVIRSGSQKQLVLVLQ</sequence>
<dbReference type="AlphaFoldDB" id="A0A4S4KJL9"/>
<dbReference type="GO" id="GO:0006437">
    <property type="term" value="P:tyrosyl-tRNA aminoacylation"/>
    <property type="evidence" value="ECO:0007669"/>
    <property type="project" value="InterPro"/>
</dbReference>
<dbReference type="GO" id="GO:0005739">
    <property type="term" value="C:mitochondrion"/>
    <property type="evidence" value="ECO:0007669"/>
    <property type="project" value="TreeGrafter"/>
</dbReference>
<keyword evidence="2 10" id="KW-0436">Ligase</keyword>
<evidence type="ECO:0000256" key="10">
    <source>
        <dbReference type="RuleBase" id="RU361234"/>
    </source>
</evidence>
<feature type="region of interest" description="Disordered" evidence="11">
    <location>
        <begin position="38"/>
        <end position="78"/>
    </location>
</feature>
<keyword evidence="3 10" id="KW-0547">Nucleotide-binding</keyword>
<dbReference type="Gene3D" id="1.10.240.10">
    <property type="entry name" value="Tyrosyl-Transfer RNA Synthetase"/>
    <property type="match status" value="1"/>
</dbReference>
<comment type="similarity">
    <text evidence="10">Belongs to the class-I aminoacyl-tRNA synthetase family.</text>
</comment>
<evidence type="ECO:0000313" key="13">
    <source>
        <dbReference type="Proteomes" id="UP000309038"/>
    </source>
</evidence>
<keyword evidence="6 10" id="KW-0030">Aminoacyl-tRNA synthetase</keyword>
<evidence type="ECO:0000256" key="9">
    <source>
        <dbReference type="PROSITE-ProRule" id="PRU00182"/>
    </source>
</evidence>
<dbReference type="CDD" id="cd00805">
    <property type="entry name" value="TyrRS_core"/>
    <property type="match status" value="1"/>
</dbReference>
<evidence type="ECO:0000313" key="12">
    <source>
        <dbReference type="EMBL" id="THG98403.1"/>
    </source>
</evidence>
<evidence type="ECO:0000256" key="4">
    <source>
        <dbReference type="ARBA" id="ARBA00022840"/>
    </source>
</evidence>
<dbReference type="Proteomes" id="UP000309038">
    <property type="component" value="Unassembled WGS sequence"/>
</dbReference>
<gene>
    <name evidence="12" type="ORF">EW026_g3780</name>
</gene>
<evidence type="ECO:0000256" key="5">
    <source>
        <dbReference type="ARBA" id="ARBA00022917"/>
    </source>
</evidence>
<dbReference type="SUPFAM" id="SSF55174">
    <property type="entry name" value="Alpha-L RNA-binding motif"/>
    <property type="match status" value="1"/>
</dbReference>
<dbReference type="InterPro" id="IPR024088">
    <property type="entry name" value="Tyr-tRNA-ligase_bac-type"/>
</dbReference>
<protein>
    <recommendedName>
        <fullName evidence="1 10">Tyrosine--tRNA ligase</fullName>
        <ecNumber evidence="1 10">6.1.1.1</ecNumber>
    </recommendedName>
    <alternativeName>
        <fullName evidence="7 10">Tyrosyl-tRNA synthetase</fullName>
    </alternativeName>
</protein>
<evidence type="ECO:0000256" key="3">
    <source>
        <dbReference type="ARBA" id="ARBA00022741"/>
    </source>
</evidence>
<dbReference type="NCBIfam" id="TIGR00234">
    <property type="entry name" value="tyrS"/>
    <property type="match status" value="1"/>
</dbReference>
<dbReference type="GO" id="GO:0004831">
    <property type="term" value="F:tyrosine-tRNA ligase activity"/>
    <property type="evidence" value="ECO:0007669"/>
    <property type="project" value="UniProtKB-EC"/>
</dbReference>
<dbReference type="InterPro" id="IPR024107">
    <property type="entry name" value="Tyr-tRNA-ligase_bac_1"/>
</dbReference>
<organism evidence="12 13">
    <name type="scientific">Hermanssonia centrifuga</name>
    <dbReference type="NCBI Taxonomy" id="98765"/>
    <lineage>
        <taxon>Eukaryota</taxon>
        <taxon>Fungi</taxon>
        <taxon>Dikarya</taxon>
        <taxon>Basidiomycota</taxon>
        <taxon>Agaricomycotina</taxon>
        <taxon>Agaricomycetes</taxon>
        <taxon>Polyporales</taxon>
        <taxon>Meruliaceae</taxon>
        <taxon>Hermanssonia</taxon>
    </lineage>
</organism>
<comment type="catalytic activity">
    <reaction evidence="8 10">
        <text>tRNA(Tyr) + L-tyrosine + ATP = L-tyrosyl-tRNA(Tyr) + AMP + diphosphate + H(+)</text>
        <dbReference type="Rhea" id="RHEA:10220"/>
        <dbReference type="Rhea" id="RHEA-COMP:9706"/>
        <dbReference type="Rhea" id="RHEA-COMP:9707"/>
        <dbReference type="ChEBI" id="CHEBI:15378"/>
        <dbReference type="ChEBI" id="CHEBI:30616"/>
        <dbReference type="ChEBI" id="CHEBI:33019"/>
        <dbReference type="ChEBI" id="CHEBI:58315"/>
        <dbReference type="ChEBI" id="CHEBI:78442"/>
        <dbReference type="ChEBI" id="CHEBI:78536"/>
        <dbReference type="ChEBI" id="CHEBI:456215"/>
        <dbReference type="EC" id="6.1.1.1"/>
    </reaction>
</comment>
<dbReference type="FunFam" id="1.10.240.10:FF:000001">
    <property type="entry name" value="Tyrosine--tRNA ligase"/>
    <property type="match status" value="1"/>
</dbReference>
<accession>A0A4S4KJL9</accession>